<dbReference type="AlphaFoldDB" id="A0A023BVG2"/>
<dbReference type="EMBL" id="AQRA01000005">
    <property type="protein sequence ID" value="EZH73788.1"/>
    <property type="molecule type" value="Genomic_DNA"/>
</dbReference>
<keyword evidence="4" id="KW-1185">Reference proteome</keyword>
<evidence type="ECO:0000313" key="4">
    <source>
        <dbReference type="Proteomes" id="UP000023541"/>
    </source>
</evidence>
<dbReference type="OrthoDB" id="9774199at2"/>
<name>A0A023BVG2_9FLAO</name>
<sequence>MKILLTGATGYIGKRMLPLLVNKGYHVVCCVRDTSRFHPPQSLNSSISVLEIDLLDAPSLSKIPVDIDVAYYLVHSMSTSDNYKSLEQKSAVNFRNALSNTTVKQVIYLSGIVNESNLSKHLLSRKTVEEELGKGNYNLTCFRAGIIVGSGSASFEIMRDLVEKLPIMITPKWLLTKCQPIGIADVQRFLIECILKEETYNRNFDIGCDDILSYKEMLLGFAKVRNLKRRIWTIPVMTPRLSSYWLYFVTSTSYKLARSLVDSMKVEVVCRDHEINTLLNIHPISYEEALLRAFDKIKNKEIISSWKDSYSSSEITSNISEFIAVPEYGCFKDKRIRQTENYESSLEKIWSIGGENGWYYGNWLWRIRGFLDKLFGGVGLRRGRTNPSTISVGDSLDFWRVLYANKQEGRLLLFAEMKLPGEAWLEFKIVGNDVIQTATFRPLGLAGRLYWYAVYPFHGFIFTGLINKISSYNKT</sequence>
<dbReference type="Pfam" id="PF11066">
    <property type="entry name" value="DUF2867"/>
    <property type="match status" value="1"/>
</dbReference>
<evidence type="ECO:0000259" key="2">
    <source>
        <dbReference type="Pfam" id="PF05368"/>
    </source>
</evidence>
<dbReference type="Pfam" id="PF05368">
    <property type="entry name" value="NmrA"/>
    <property type="match status" value="1"/>
</dbReference>
<reference evidence="3 4" key="1">
    <citation type="submission" date="2014-04" db="EMBL/GenBank/DDBJ databases">
        <title>Aquimarina sp. 22II-S11-z7 Genome Sequencing.</title>
        <authorList>
            <person name="Lai Q."/>
        </authorList>
    </citation>
    <scope>NUCLEOTIDE SEQUENCE [LARGE SCALE GENOMIC DNA]</scope>
    <source>
        <strain evidence="3 4">22II-S11-z7</strain>
    </source>
</reference>
<dbReference type="eggNOG" id="COG0702">
    <property type="taxonomic scope" value="Bacteria"/>
</dbReference>
<keyword evidence="1" id="KW-1133">Transmembrane helix</keyword>
<organism evidence="3 4">
    <name type="scientific">Aquimarina atlantica</name>
    <dbReference type="NCBI Taxonomy" id="1317122"/>
    <lineage>
        <taxon>Bacteria</taxon>
        <taxon>Pseudomonadati</taxon>
        <taxon>Bacteroidota</taxon>
        <taxon>Flavobacteriia</taxon>
        <taxon>Flavobacteriales</taxon>
        <taxon>Flavobacteriaceae</taxon>
        <taxon>Aquimarina</taxon>
    </lineage>
</organism>
<evidence type="ECO:0000313" key="3">
    <source>
        <dbReference type="EMBL" id="EZH73788.1"/>
    </source>
</evidence>
<dbReference type="RefSeq" id="WP_034242575.1">
    <property type="nucleotide sequence ID" value="NZ_AQRA01000005.1"/>
</dbReference>
<keyword evidence="1" id="KW-0472">Membrane</keyword>
<accession>A0A023BVG2</accession>
<dbReference type="InterPro" id="IPR036291">
    <property type="entry name" value="NAD(P)-bd_dom_sf"/>
</dbReference>
<proteinExistence type="predicted"/>
<dbReference type="InterPro" id="IPR021295">
    <property type="entry name" value="DUF2867"/>
</dbReference>
<dbReference type="Gene3D" id="3.40.50.720">
    <property type="entry name" value="NAD(P)-binding Rossmann-like Domain"/>
    <property type="match status" value="1"/>
</dbReference>
<dbReference type="PANTHER" id="PTHR12126:SF11">
    <property type="entry name" value="NADH DEHYDROGENASE [UBIQUINONE] 1 ALPHA SUBCOMPLEX SUBUNIT 9, MITOCHONDRIAL"/>
    <property type="match status" value="1"/>
</dbReference>
<gene>
    <name evidence="3" type="ORF">ATO12_17805</name>
</gene>
<evidence type="ECO:0000256" key="1">
    <source>
        <dbReference type="SAM" id="Phobius"/>
    </source>
</evidence>
<comment type="caution">
    <text evidence="3">The sequence shown here is derived from an EMBL/GenBank/DDBJ whole genome shotgun (WGS) entry which is preliminary data.</text>
</comment>
<dbReference type="GO" id="GO:0044877">
    <property type="term" value="F:protein-containing complex binding"/>
    <property type="evidence" value="ECO:0007669"/>
    <property type="project" value="TreeGrafter"/>
</dbReference>
<feature type="domain" description="NmrA-like" evidence="2">
    <location>
        <begin position="2"/>
        <end position="235"/>
    </location>
</feature>
<dbReference type="InterPro" id="IPR051207">
    <property type="entry name" value="ComplexI_NDUFA9_subunit"/>
</dbReference>
<dbReference type="Proteomes" id="UP000023541">
    <property type="component" value="Unassembled WGS sequence"/>
</dbReference>
<dbReference type="STRING" id="1317122.ATO12_17805"/>
<dbReference type="SUPFAM" id="SSF51735">
    <property type="entry name" value="NAD(P)-binding Rossmann-fold domains"/>
    <property type="match status" value="1"/>
</dbReference>
<dbReference type="InterPro" id="IPR008030">
    <property type="entry name" value="NmrA-like"/>
</dbReference>
<protein>
    <submittedName>
        <fullName evidence="3">Epimerase</fullName>
    </submittedName>
</protein>
<keyword evidence="1" id="KW-0812">Transmembrane</keyword>
<feature type="transmembrane region" description="Helical" evidence="1">
    <location>
        <begin position="449"/>
        <end position="466"/>
    </location>
</feature>
<dbReference type="PANTHER" id="PTHR12126">
    <property type="entry name" value="NADH-UBIQUINONE OXIDOREDUCTASE 39 KDA SUBUNIT-RELATED"/>
    <property type="match status" value="1"/>
</dbReference>